<keyword evidence="4" id="KW-1185">Reference proteome</keyword>
<feature type="coiled-coil region" evidence="1">
    <location>
        <begin position="42"/>
        <end position="87"/>
    </location>
</feature>
<dbReference type="PANTHER" id="PTHR31060:SF37">
    <property type="entry name" value="BTB DOMAIN-CONTAINING PROTEIN"/>
    <property type="match status" value="1"/>
</dbReference>
<evidence type="ECO:0000313" key="3">
    <source>
        <dbReference type="EMBL" id="CAK9257665.1"/>
    </source>
</evidence>
<dbReference type="InterPro" id="IPR038920">
    <property type="entry name" value="At3g05675-like"/>
</dbReference>
<evidence type="ECO:0000256" key="1">
    <source>
        <dbReference type="SAM" id="Coils"/>
    </source>
</evidence>
<keyword evidence="1" id="KW-0175">Coiled coil</keyword>
<evidence type="ECO:0000313" key="4">
    <source>
        <dbReference type="Proteomes" id="UP001497444"/>
    </source>
</evidence>
<feature type="compositionally biased region" description="Basic residues" evidence="2">
    <location>
        <begin position="1"/>
        <end position="10"/>
    </location>
</feature>
<gene>
    <name evidence="3" type="ORF">CSSPJE1EN1_LOCUS3143</name>
</gene>
<accession>A0ABP0VWA0</accession>
<evidence type="ECO:0008006" key="5">
    <source>
        <dbReference type="Google" id="ProtNLM"/>
    </source>
</evidence>
<name>A0ABP0VWA0_9BRYO</name>
<evidence type="ECO:0000256" key="2">
    <source>
        <dbReference type="SAM" id="MobiDB-lite"/>
    </source>
</evidence>
<dbReference type="Proteomes" id="UP001497444">
    <property type="component" value="Chromosome 10"/>
</dbReference>
<protein>
    <recommendedName>
        <fullName evidence="5">Exocyst subunit Exo70 family protein</fullName>
    </recommendedName>
</protein>
<dbReference type="EMBL" id="OZ020105">
    <property type="protein sequence ID" value="CAK9257665.1"/>
    <property type="molecule type" value="Genomic_DNA"/>
</dbReference>
<organism evidence="3 4">
    <name type="scientific">Sphagnum jensenii</name>
    <dbReference type="NCBI Taxonomy" id="128206"/>
    <lineage>
        <taxon>Eukaryota</taxon>
        <taxon>Viridiplantae</taxon>
        <taxon>Streptophyta</taxon>
        <taxon>Embryophyta</taxon>
        <taxon>Bryophyta</taxon>
        <taxon>Sphagnophytina</taxon>
        <taxon>Sphagnopsida</taxon>
        <taxon>Sphagnales</taxon>
        <taxon>Sphagnaceae</taxon>
        <taxon>Sphagnum</taxon>
    </lineage>
</organism>
<feature type="region of interest" description="Disordered" evidence="2">
    <location>
        <begin position="1"/>
        <end position="31"/>
    </location>
</feature>
<reference evidence="3" key="1">
    <citation type="submission" date="2024-02" db="EMBL/GenBank/DDBJ databases">
        <authorList>
            <consortium name="ELIXIR-Norway"/>
            <consortium name="Elixir Norway"/>
        </authorList>
    </citation>
    <scope>NUCLEOTIDE SEQUENCE</scope>
</reference>
<proteinExistence type="predicted"/>
<dbReference type="PANTHER" id="PTHR31060">
    <property type="entry name" value="OSJNBA0011J08.25 PROTEIN-RELATED"/>
    <property type="match status" value="1"/>
</dbReference>
<sequence length="426" mass="48162">MGKKGKKPRKQKVEDFPPLTPPSGSPRSPTKNQLFAMITELKGNHEAKITKLEGNIEELKGNHEAKITKLEGNIEELKASQEQLKVLGRHWSRNDLILCAAEILKWSVNLRGADGSDGRQFFRNDLFGPVVVDSKVMGLLLREYQELSRRCIILRNSTAHFATIEALEVAVAHSAHAIKIFPDFRTELQTSVGNDSFDLAAQLGTFGNLARDSSLDALKKVLETLLLKSMQLNQQDQMIETKVLENRAAFEKLLKVSMRGSAMSKSVATVVKAVMYDALQRAVDDFRQHCRLPHLYKDEEFSVADKEYAYSGHNFVQDTCNVLVRYLEIVAKGEIWLENSVHLALVEAWLPELVVIDLYIYEATKKNVDKALNGVLKTLPPLEQVPYLKSWPTQNWPNLSEAFDAWCSTMCSNLAYLEFDEQQLNE</sequence>